<dbReference type="EMBL" id="UNSC01000001">
    <property type="protein sequence ID" value="SZD71387.1"/>
    <property type="molecule type" value="Genomic_DNA"/>
</dbReference>
<dbReference type="Proteomes" id="UP000262142">
    <property type="component" value="Unassembled WGS sequence"/>
</dbReference>
<dbReference type="PANTHER" id="PTHR12526:SF630">
    <property type="entry name" value="GLYCOSYLTRANSFERASE"/>
    <property type="match status" value="1"/>
</dbReference>
<dbReference type="AlphaFoldDB" id="A0A383TVL5"/>
<gene>
    <name evidence="3" type="primary">mfpsA</name>
    <name evidence="3" type="ORF">SAMEA104719789_00486</name>
</gene>
<proteinExistence type="predicted"/>
<keyword evidence="3" id="KW-0808">Transferase</keyword>
<accession>A0A383TVL5</accession>
<feature type="domain" description="Glycosyl transferase family 1" evidence="1">
    <location>
        <begin position="187"/>
        <end position="338"/>
    </location>
</feature>
<feature type="domain" description="Glycosyltransferase subfamily 4-like N-terminal" evidence="2">
    <location>
        <begin position="13"/>
        <end position="171"/>
    </location>
</feature>
<dbReference type="InterPro" id="IPR001296">
    <property type="entry name" value="Glyco_trans_1"/>
</dbReference>
<dbReference type="GO" id="GO:0103011">
    <property type="term" value="F:mannosylfructose-phosphate synthase activity"/>
    <property type="evidence" value="ECO:0007669"/>
    <property type="project" value="UniProtKB-EC"/>
</dbReference>
<name>A0A383TVL5_9FLAO</name>
<dbReference type="PANTHER" id="PTHR12526">
    <property type="entry name" value="GLYCOSYLTRANSFERASE"/>
    <property type="match status" value="1"/>
</dbReference>
<reference evidence="3 4" key="1">
    <citation type="submission" date="2018-09" db="EMBL/GenBank/DDBJ databases">
        <authorList>
            <consortium name="Pathogen Informatics"/>
        </authorList>
    </citation>
    <scope>NUCLEOTIDE SEQUENCE [LARGE SCALE GENOMIC DNA]</scope>
    <source>
        <strain evidence="3 4">OH-22767</strain>
    </source>
</reference>
<dbReference type="OrthoDB" id="7560678at2"/>
<dbReference type="EC" id="2.4.1.246" evidence="3"/>
<evidence type="ECO:0000259" key="2">
    <source>
        <dbReference type="Pfam" id="PF13439"/>
    </source>
</evidence>
<dbReference type="InterPro" id="IPR028098">
    <property type="entry name" value="Glyco_trans_4-like_N"/>
</dbReference>
<evidence type="ECO:0000313" key="4">
    <source>
        <dbReference type="Proteomes" id="UP000262142"/>
    </source>
</evidence>
<dbReference type="Gene3D" id="3.40.50.2000">
    <property type="entry name" value="Glycogen Phosphorylase B"/>
    <property type="match status" value="2"/>
</dbReference>
<evidence type="ECO:0000313" key="3">
    <source>
        <dbReference type="EMBL" id="SZD71387.1"/>
    </source>
</evidence>
<keyword evidence="3" id="KW-0328">Glycosyltransferase</keyword>
<protein>
    <submittedName>
        <fullName evidence="3">Mannosylfructose-phosphate synthase</fullName>
        <ecNumber evidence="3">2.4.1.246</ecNumber>
    </submittedName>
</protein>
<dbReference type="Pfam" id="PF00534">
    <property type="entry name" value="Glycos_transf_1"/>
    <property type="match status" value="1"/>
</dbReference>
<organism evidence="3 4">
    <name type="scientific">Candidatus Ornithobacterium hominis</name>
    <dbReference type="NCBI Taxonomy" id="2497989"/>
    <lineage>
        <taxon>Bacteria</taxon>
        <taxon>Pseudomonadati</taxon>
        <taxon>Bacteroidota</taxon>
        <taxon>Flavobacteriia</taxon>
        <taxon>Flavobacteriales</taxon>
        <taxon>Weeksellaceae</taxon>
        <taxon>Ornithobacterium</taxon>
    </lineage>
</organism>
<dbReference type="Pfam" id="PF13439">
    <property type="entry name" value="Glyco_transf_4"/>
    <property type="match status" value="1"/>
</dbReference>
<evidence type="ECO:0000259" key="1">
    <source>
        <dbReference type="Pfam" id="PF00534"/>
    </source>
</evidence>
<dbReference type="RefSeq" id="WP_119058965.1">
    <property type="nucleotide sequence ID" value="NZ_OX579588.1"/>
</dbReference>
<sequence>MKILQVINNLYTGGAEKLILDTIPLYRKQGIEMDLAVLQDGDFPFMKALEETQSCKIYKIGKRSVYSPLLILPLAKIMKNYDIIHVHLFPAQYFAVIANQINGNSSKLIFTEHNTSNRRIRNKIFKPLEIFIYSRYQKIICITEEIKNIINKYVNVPEERLPVIENGVDLNKIYKAESKEKSEIHSSLTHEDVLITQVSAFRLQKDQPTVIRAMQLLPQNYKLFLVGDGKQRKNCEDLVKKLNLEKRVFFLGERNDVPKLLKSSDFIVLSSHFEGLSLSSIEGMASGKPFIASDVPGLKEIVNGYGKLFPLGDEKALAEIILKLEKDSSLYQSVAKKCQERAENFSLDKMLTQYLNLYYSL</sequence>
<keyword evidence="4" id="KW-1185">Reference proteome</keyword>
<dbReference type="SUPFAM" id="SSF53756">
    <property type="entry name" value="UDP-Glycosyltransferase/glycogen phosphorylase"/>
    <property type="match status" value="1"/>
</dbReference>